<evidence type="ECO:0000313" key="1">
    <source>
        <dbReference type="EMBL" id="MFM9329004.1"/>
    </source>
</evidence>
<name>A0ACC7NYA4_9BACL</name>
<gene>
    <name evidence="1" type="ORF">ACI1P1_11975</name>
</gene>
<comment type="caution">
    <text evidence="1">The sequence shown here is derived from an EMBL/GenBank/DDBJ whole genome shotgun (WGS) entry which is preliminary data.</text>
</comment>
<dbReference type="EMBL" id="JBJURJ010000007">
    <property type="protein sequence ID" value="MFM9329004.1"/>
    <property type="molecule type" value="Genomic_DNA"/>
</dbReference>
<keyword evidence="2" id="KW-1185">Reference proteome</keyword>
<protein>
    <submittedName>
        <fullName evidence="1">Accessory gene regulator ArgB-like protein</fullName>
    </submittedName>
</protein>
<dbReference type="Proteomes" id="UP001631969">
    <property type="component" value="Unassembled WGS sequence"/>
</dbReference>
<evidence type="ECO:0000313" key="2">
    <source>
        <dbReference type="Proteomes" id="UP001631969"/>
    </source>
</evidence>
<organism evidence="1 2">
    <name type="scientific">Paenibacillus mesotrionivorans</name>
    <dbReference type="NCBI Taxonomy" id="3160968"/>
    <lineage>
        <taxon>Bacteria</taxon>
        <taxon>Bacillati</taxon>
        <taxon>Bacillota</taxon>
        <taxon>Bacilli</taxon>
        <taxon>Bacillales</taxon>
        <taxon>Paenibacillaceae</taxon>
        <taxon>Paenibacillus</taxon>
    </lineage>
</organism>
<proteinExistence type="predicted"/>
<reference evidence="1" key="1">
    <citation type="submission" date="2024-12" db="EMBL/GenBank/DDBJ databases">
        <authorList>
            <person name="Wu N."/>
        </authorList>
    </citation>
    <scope>NUCLEOTIDE SEQUENCE</scope>
    <source>
        <strain evidence="1">P15</strain>
    </source>
</reference>
<sequence>MTECIAQSIAFWLIKKSEDETLSLPVLKYSLSVILNLLFGILLTCIFSLITGEVTQALKSLLYFSLLRFFSGGFHFKSLDVCVVVSALLFSCVPLVPPMESYIVFILTTMSLLLILTLAPSMGENQPAGKRKIIYKITAVVIVSLNFFGLSQLYAITIFIQSLTLIPRRRGE</sequence>
<accession>A0ACC7NYA4</accession>